<dbReference type="SMART" id="SM00421">
    <property type="entry name" value="HTH_LUXR"/>
    <property type="match status" value="1"/>
</dbReference>
<keyword evidence="2" id="KW-0805">Transcription regulation</keyword>
<evidence type="ECO:0000259" key="7">
    <source>
        <dbReference type="PROSITE" id="PS50043"/>
    </source>
</evidence>
<dbReference type="SUPFAM" id="SSF52172">
    <property type="entry name" value="CheY-like"/>
    <property type="match status" value="1"/>
</dbReference>
<dbReference type="SMART" id="SM00448">
    <property type="entry name" value="REC"/>
    <property type="match status" value="1"/>
</dbReference>
<protein>
    <submittedName>
        <fullName evidence="9">Response regulator transcription factor</fullName>
    </submittedName>
</protein>
<dbReference type="CDD" id="cd17535">
    <property type="entry name" value="REC_NarL-like"/>
    <property type="match status" value="1"/>
</dbReference>
<name>A0ABP4TQX8_9ACTN</name>
<evidence type="ECO:0000313" key="10">
    <source>
        <dbReference type="Proteomes" id="UP001499851"/>
    </source>
</evidence>
<gene>
    <name evidence="9" type="ORF">GCM10009830_44070</name>
</gene>
<evidence type="ECO:0000256" key="6">
    <source>
        <dbReference type="SAM" id="MobiDB-lite"/>
    </source>
</evidence>
<proteinExistence type="predicted"/>
<reference evidence="10" key="1">
    <citation type="journal article" date="2019" name="Int. J. Syst. Evol. Microbiol.">
        <title>The Global Catalogue of Microorganisms (GCM) 10K type strain sequencing project: providing services to taxonomists for standard genome sequencing and annotation.</title>
        <authorList>
            <consortium name="The Broad Institute Genomics Platform"/>
            <consortium name="The Broad Institute Genome Sequencing Center for Infectious Disease"/>
            <person name="Wu L."/>
            <person name="Ma J."/>
        </authorList>
    </citation>
    <scope>NUCLEOTIDE SEQUENCE [LARGE SCALE GENOMIC DNA]</scope>
    <source>
        <strain evidence="10">JCM 16001</strain>
    </source>
</reference>
<evidence type="ECO:0000256" key="3">
    <source>
        <dbReference type="ARBA" id="ARBA00023125"/>
    </source>
</evidence>
<keyword evidence="1 5" id="KW-0597">Phosphoprotein</keyword>
<dbReference type="PROSITE" id="PS50110">
    <property type="entry name" value="RESPONSE_REGULATORY"/>
    <property type="match status" value="1"/>
</dbReference>
<dbReference type="InterPro" id="IPR016032">
    <property type="entry name" value="Sig_transdc_resp-reg_C-effctor"/>
</dbReference>
<dbReference type="InterPro" id="IPR039420">
    <property type="entry name" value="WalR-like"/>
</dbReference>
<dbReference type="RefSeq" id="WP_344491252.1">
    <property type="nucleotide sequence ID" value="NZ_BAAAQF010000023.1"/>
</dbReference>
<dbReference type="SUPFAM" id="SSF46894">
    <property type="entry name" value="C-terminal effector domain of the bipartite response regulators"/>
    <property type="match status" value="1"/>
</dbReference>
<dbReference type="Gene3D" id="3.40.50.2300">
    <property type="match status" value="1"/>
</dbReference>
<dbReference type="PANTHER" id="PTHR43214">
    <property type="entry name" value="TWO-COMPONENT RESPONSE REGULATOR"/>
    <property type="match status" value="1"/>
</dbReference>
<dbReference type="Proteomes" id="UP001499851">
    <property type="component" value="Unassembled WGS sequence"/>
</dbReference>
<feature type="domain" description="Response regulatory" evidence="8">
    <location>
        <begin position="2"/>
        <end position="122"/>
    </location>
</feature>
<dbReference type="PRINTS" id="PR00038">
    <property type="entry name" value="HTHLUXR"/>
</dbReference>
<comment type="caution">
    <text evidence="9">The sequence shown here is derived from an EMBL/GenBank/DDBJ whole genome shotgun (WGS) entry which is preliminary data.</text>
</comment>
<feature type="region of interest" description="Disordered" evidence="6">
    <location>
        <begin position="212"/>
        <end position="235"/>
    </location>
</feature>
<keyword evidence="4" id="KW-0804">Transcription</keyword>
<dbReference type="PANTHER" id="PTHR43214:SF24">
    <property type="entry name" value="TRANSCRIPTIONAL REGULATORY PROTEIN NARL-RELATED"/>
    <property type="match status" value="1"/>
</dbReference>
<dbReference type="InterPro" id="IPR011006">
    <property type="entry name" value="CheY-like_superfamily"/>
</dbReference>
<organism evidence="9 10">
    <name type="scientific">Glycomyces endophyticus</name>
    <dbReference type="NCBI Taxonomy" id="480996"/>
    <lineage>
        <taxon>Bacteria</taxon>
        <taxon>Bacillati</taxon>
        <taxon>Actinomycetota</taxon>
        <taxon>Actinomycetes</taxon>
        <taxon>Glycomycetales</taxon>
        <taxon>Glycomycetaceae</taxon>
        <taxon>Glycomyces</taxon>
    </lineage>
</organism>
<dbReference type="PROSITE" id="PS50043">
    <property type="entry name" value="HTH_LUXR_2"/>
    <property type="match status" value="1"/>
</dbReference>
<evidence type="ECO:0000259" key="8">
    <source>
        <dbReference type="PROSITE" id="PS50110"/>
    </source>
</evidence>
<evidence type="ECO:0000313" key="9">
    <source>
        <dbReference type="EMBL" id="GAA1691500.1"/>
    </source>
</evidence>
<dbReference type="InterPro" id="IPR000792">
    <property type="entry name" value="Tscrpt_reg_LuxR_C"/>
</dbReference>
<dbReference type="Pfam" id="PF00072">
    <property type="entry name" value="Response_reg"/>
    <property type="match status" value="1"/>
</dbReference>
<feature type="domain" description="HTH luxR-type" evidence="7">
    <location>
        <begin position="141"/>
        <end position="212"/>
    </location>
</feature>
<dbReference type="InterPro" id="IPR058245">
    <property type="entry name" value="NreC/VraR/RcsB-like_REC"/>
</dbReference>
<dbReference type="InterPro" id="IPR001789">
    <property type="entry name" value="Sig_transdc_resp-reg_receiver"/>
</dbReference>
<dbReference type="Pfam" id="PF00196">
    <property type="entry name" value="GerE"/>
    <property type="match status" value="1"/>
</dbReference>
<evidence type="ECO:0000256" key="4">
    <source>
        <dbReference type="ARBA" id="ARBA00023163"/>
    </source>
</evidence>
<evidence type="ECO:0000256" key="1">
    <source>
        <dbReference type="ARBA" id="ARBA00022553"/>
    </source>
</evidence>
<dbReference type="EMBL" id="BAAAQF010000023">
    <property type="protein sequence ID" value="GAA1691500.1"/>
    <property type="molecule type" value="Genomic_DNA"/>
</dbReference>
<keyword evidence="3" id="KW-0238">DNA-binding</keyword>
<keyword evidence="10" id="KW-1185">Reference proteome</keyword>
<evidence type="ECO:0000256" key="2">
    <source>
        <dbReference type="ARBA" id="ARBA00023015"/>
    </source>
</evidence>
<accession>A0ABP4TQX8</accession>
<dbReference type="CDD" id="cd06170">
    <property type="entry name" value="LuxR_C_like"/>
    <property type="match status" value="1"/>
</dbReference>
<evidence type="ECO:0000256" key="5">
    <source>
        <dbReference type="PROSITE-ProRule" id="PRU00169"/>
    </source>
</evidence>
<feature type="modified residue" description="4-aspartylphosphate" evidence="5">
    <location>
        <position position="52"/>
    </location>
</feature>
<sequence length="235" mass="25546">MRVVIAEDNVLLSSGLELLLGTKGFEVAAVATDAPGFLAAVEAHRPDVTIVDVRLPPGFRDEGIRAALQARRDHPALPILVLSQYVEHAYATRLLADTRGGIGYLLKDRVSRVTEFTDALRRVADGGTVMDPEVIAQLLAQGDPVDTLTPREREVLALMAEGLDNTTIAARLFITDNAVHKHIGNIFLKLDLSPEDSGHRRVLAVLAHLRHHGTPRTGDRPAGVQNGDRYRPGSR</sequence>